<feature type="region of interest" description="Disordered" evidence="1">
    <location>
        <begin position="109"/>
        <end position="150"/>
    </location>
</feature>
<evidence type="ECO:0000256" key="1">
    <source>
        <dbReference type="SAM" id="MobiDB-lite"/>
    </source>
</evidence>
<evidence type="ECO:0000313" key="3">
    <source>
        <dbReference type="Proteomes" id="UP000440732"/>
    </source>
</evidence>
<dbReference type="AlphaFoldDB" id="A0A6A3SP16"/>
<reference evidence="2 3" key="1">
    <citation type="submission" date="2018-08" db="EMBL/GenBank/DDBJ databases">
        <title>Genomic investigation of the strawberry pathogen Phytophthora fragariae indicates pathogenicity is determined by transcriptional variation in three key races.</title>
        <authorList>
            <person name="Adams T.M."/>
            <person name="Armitage A.D."/>
            <person name="Sobczyk M.K."/>
            <person name="Bates H.J."/>
            <person name="Dunwell J.M."/>
            <person name="Nellist C.F."/>
            <person name="Harrison R.J."/>
        </authorList>
    </citation>
    <scope>NUCLEOTIDE SEQUENCE [LARGE SCALE GENOMIC DNA]</scope>
    <source>
        <strain evidence="2 3">NOV-5</strain>
    </source>
</reference>
<dbReference type="Proteomes" id="UP000440732">
    <property type="component" value="Unassembled WGS sequence"/>
</dbReference>
<feature type="compositionally biased region" description="Acidic residues" evidence="1">
    <location>
        <begin position="111"/>
        <end position="150"/>
    </location>
</feature>
<comment type="caution">
    <text evidence="2">The sequence shown here is derived from an EMBL/GenBank/DDBJ whole genome shotgun (WGS) entry which is preliminary data.</text>
</comment>
<gene>
    <name evidence="2" type="ORF">PF006_g18026</name>
</gene>
<accession>A0A6A3SP16</accession>
<organism evidence="2 3">
    <name type="scientific">Phytophthora fragariae</name>
    <dbReference type="NCBI Taxonomy" id="53985"/>
    <lineage>
        <taxon>Eukaryota</taxon>
        <taxon>Sar</taxon>
        <taxon>Stramenopiles</taxon>
        <taxon>Oomycota</taxon>
        <taxon>Peronosporomycetes</taxon>
        <taxon>Peronosporales</taxon>
        <taxon>Peronosporaceae</taxon>
        <taxon>Phytophthora</taxon>
    </lineage>
</organism>
<evidence type="ECO:0000313" key="2">
    <source>
        <dbReference type="EMBL" id="KAE9120879.1"/>
    </source>
</evidence>
<dbReference type="EMBL" id="QXGA01001369">
    <property type="protein sequence ID" value="KAE9120879.1"/>
    <property type="molecule type" value="Genomic_DNA"/>
</dbReference>
<feature type="region of interest" description="Disordered" evidence="1">
    <location>
        <begin position="29"/>
        <end position="50"/>
    </location>
</feature>
<proteinExistence type="predicted"/>
<sequence>MARRETRSEAEAFLEQLEGPSVEERQRLAAERRSYAGQSGASYDGQRGASYDGQKWRQLCWAKAAPVKRGVKRVTSGADLICWTSTGHNYRGLALPAQTFSMRCPQLLGVPEEEEDAAEEQEDMAEEQEDAAEDEEGAEDDAGEDPTQEV</sequence>
<protein>
    <submittedName>
        <fullName evidence="2">Uncharacterized protein</fullName>
    </submittedName>
</protein>
<name>A0A6A3SP16_9STRA</name>